<dbReference type="InterPro" id="IPR057625">
    <property type="entry name" value="TPR1-6-like_ubiquitin"/>
</dbReference>
<proteinExistence type="predicted"/>
<dbReference type="InterPro" id="IPR009057">
    <property type="entry name" value="Homeodomain-like_sf"/>
</dbReference>
<feature type="region of interest" description="Disordered" evidence="4">
    <location>
        <begin position="502"/>
        <end position="539"/>
    </location>
</feature>
<accession>A0A118K2U3</accession>
<dbReference type="PANTHER" id="PTHR21717:SF84">
    <property type="entry name" value="HOMEODOMAIN-LIKE, UBIQUITIN-RELATED DOMAIN PROTEIN-RELATED"/>
    <property type="match status" value="1"/>
</dbReference>
<evidence type="ECO:0000313" key="7">
    <source>
        <dbReference type="EMBL" id="KVI04907.1"/>
    </source>
</evidence>
<comment type="caution">
    <text evidence="7">The sequence shown here is derived from an EMBL/GenBank/DDBJ whole genome shotgun (WGS) entry which is preliminary data.</text>
</comment>
<protein>
    <submittedName>
        <fullName evidence="7">Homeodomain-like protein</fullName>
    </submittedName>
</protein>
<organism evidence="7 8">
    <name type="scientific">Cynara cardunculus var. scolymus</name>
    <name type="common">Globe artichoke</name>
    <name type="synonym">Cynara scolymus</name>
    <dbReference type="NCBI Taxonomy" id="59895"/>
    <lineage>
        <taxon>Eukaryota</taxon>
        <taxon>Viridiplantae</taxon>
        <taxon>Streptophyta</taxon>
        <taxon>Embryophyta</taxon>
        <taxon>Tracheophyta</taxon>
        <taxon>Spermatophyta</taxon>
        <taxon>Magnoliopsida</taxon>
        <taxon>eudicotyledons</taxon>
        <taxon>Gunneridae</taxon>
        <taxon>Pentapetalae</taxon>
        <taxon>asterids</taxon>
        <taxon>campanulids</taxon>
        <taxon>Asterales</taxon>
        <taxon>Asteraceae</taxon>
        <taxon>Carduoideae</taxon>
        <taxon>Cardueae</taxon>
        <taxon>Carduinae</taxon>
        <taxon>Cynara</taxon>
    </lineage>
</organism>
<dbReference type="Pfam" id="PF23603">
    <property type="entry name" value="Ubiquitin_TPR1"/>
    <property type="match status" value="1"/>
</dbReference>
<evidence type="ECO:0000256" key="3">
    <source>
        <dbReference type="ARBA" id="ARBA00023242"/>
    </source>
</evidence>
<feature type="compositionally biased region" description="Polar residues" evidence="4">
    <location>
        <begin position="356"/>
        <end position="367"/>
    </location>
</feature>
<feature type="domain" description="HTH myb-type" evidence="6">
    <location>
        <begin position="588"/>
        <end position="658"/>
    </location>
</feature>
<reference evidence="7 8" key="1">
    <citation type="journal article" date="2016" name="Sci. Rep.">
        <title>The genome sequence of the outbreeding globe artichoke constructed de novo incorporating a phase-aware low-pass sequencing strategy of F1 progeny.</title>
        <authorList>
            <person name="Scaglione D."/>
            <person name="Reyes-Chin-Wo S."/>
            <person name="Acquadro A."/>
            <person name="Froenicke L."/>
            <person name="Portis E."/>
            <person name="Beitel C."/>
            <person name="Tirone M."/>
            <person name="Mauro R."/>
            <person name="Lo Monaco A."/>
            <person name="Mauromicale G."/>
            <person name="Faccioli P."/>
            <person name="Cattivelli L."/>
            <person name="Rieseberg L."/>
            <person name="Michelmore R."/>
            <person name="Lanteri S."/>
        </authorList>
    </citation>
    <scope>NUCLEOTIDE SEQUENCE [LARGE SCALE GENOMIC DNA]</scope>
    <source>
        <strain evidence="7">2C</strain>
    </source>
</reference>
<dbReference type="Gene3D" id="1.10.246.220">
    <property type="match status" value="1"/>
</dbReference>
<dbReference type="GO" id="GO:0043565">
    <property type="term" value="F:sequence-specific DNA binding"/>
    <property type="evidence" value="ECO:0007669"/>
    <property type="project" value="UniProtKB-ARBA"/>
</dbReference>
<evidence type="ECO:0000259" key="6">
    <source>
        <dbReference type="PROSITE" id="PS51294"/>
    </source>
</evidence>
<gene>
    <name evidence="7" type="ORF">Ccrd_016762</name>
</gene>
<dbReference type="STRING" id="59895.A0A118K2U3"/>
<evidence type="ECO:0000313" key="8">
    <source>
        <dbReference type="Proteomes" id="UP000243975"/>
    </source>
</evidence>
<dbReference type="PROSITE" id="PS51294">
    <property type="entry name" value="HTH_MYB"/>
    <property type="match status" value="1"/>
</dbReference>
<keyword evidence="7" id="KW-0371">Homeobox</keyword>
<keyword evidence="2 7" id="KW-0238">DNA-binding</keyword>
<evidence type="ECO:0000256" key="2">
    <source>
        <dbReference type="ARBA" id="ARBA00023125"/>
    </source>
</evidence>
<dbReference type="SUPFAM" id="SSF46689">
    <property type="entry name" value="Homeodomain-like"/>
    <property type="match status" value="1"/>
</dbReference>
<dbReference type="PROSITE" id="PS50053">
    <property type="entry name" value="UBIQUITIN_2"/>
    <property type="match status" value="1"/>
</dbReference>
<feature type="domain" description="Ubiquitin-like" evidence="5">
    <location>
        <begin position="405"/>
        <end position="476"/>
    </location>
</feature>
<dbReference type="InterPro" id="IPR000626">
    <property type="entry name" value="Ubiquitin-like_dom"/>
</dbReference>
<dbReference type="GO" id="GO:0005634">
    <property type="term" value="C:nucleus"/>
    <property type="evidence" value="ECO:0007669"/>
    <property type="project" value="UniProtKB-SubCell"/>
</dbReference>
<keyword evidence="3" id="KW-0539">Nucleus</keyword>
<dbReference type="InterPro" id="IPR029071">
    <property type="entry name" value="Ubiquitin-like_domsf"/>
</dbReference>
<feature type="compositionally biased region" description="Basic and acidic residues" evidence="4">
    <location>
        <begin position="153"/>
        <end position="175"/>
    </location>
</feature>
<feature type="region of interest" description="Disordered" evidence="4">
    <location>
        <begin position="56"/>
        <end position="104"/>
    </location>
</feature>
<dbReference type="SUPFAM" id="SSF54236">
    <property type="entry name" value="Ubiquitin-like"/>
    <property type="match status" value="1"/>
</dbReference>
<keyword evidence="8" id="KW-1185">Reference proteome</keyword>
<evidence type="ECO:0000259" key="5">
    <source>
        <dbReference type="PROSITE" id="PS50053"/>
    </source>
</evidence>
<dbReference type="AlphaFoldDB" id="A0A118K2U3"/>
<evidence type="ECO:0000256" key="4">
    <source>
        <dbReference type="SAM" id="MobiDB-lite"/>
    </source>
</evidence>
<dbReference type="CDD" id="cd11660">
    <property type="entry name" value="SANT_TRF"/>
    <property type="match status" value="1"/>
</dbReference>
<dbReference type="InterPro" id="IPR017930">
    <property type="entry name" value="Myb_dom"/>
</dbReference>
<comment type="subcellular location">
    <subcellularLocation>
        <location evidence="1">Nucleus</location>
    </subcellularLocation>
</comment>
<feature type="region of interest" description="Disordered" evidence="4">
    <location>
        <begin position="356"/>
        <end position="377"/>
    </location>
</feature>
<feature type="compositionally biased region" description="Low complexity" evidence="4">
    <location>
        <begin position="57"/>
        <end position="67"/>
    </location>
</feature>
<dbReference type="EMBL" id="LEKV01001900">
    <property type="protein sequence ID" value="KVI04907.1"/>
    <property type="molecule type" value="Genomic_DNA"/>
</dbReference>
<dbReference type="Gramene" id="KVI04907">
    <property type="protein sequence ID" value="KVI04907"/>
    <property type="gene ID" value="Ccrd_016762"/>
</dbReference>
<dbReference type="PANTHER" id="PTHR21717">
    <property type="entry name" value="TELOMERIC REPEAT BINDING PROTEIN"/>
    <property type="match status" value="1"/>
</dbReference>
<evidence type="ECO:0000256" key="1">
    <source>
        <dbReference type="ARBA" id="ARBA00004123"/>
    </source>
</evidence>
<name>A0A118K2U3_CYNCS</name>
<sequence length="701" mass="78113">MVLKKRNYGGFHGFLAPVVPKAPRSLRRRSLHSKSSERDEICAFELLAEVADKLLQESESSTSSTGSEGKEQISIPKEGIKHEPLEVNLKPVRSELHDQGSCAESELVAPPTTLELKQEPHSQELPQSENDSGLERASIVTASDFVTKVGTNVRREASEDKNGVSDIPGKPERGSPSHGDLCDVSLGDNRAEIKTEAIEKQSGCLTAVKTYSLKKQVESYVNTRVPKKPTSSVQLSFYRDPAPSACFPRHRGNVKIDIRDDDEKYFRYNHHSTSRRAFGSRSRAGYRRIRKMLTSRYRKVAPQLKGYELSNTTSGGVRSFYHKRKNIYMRERCQAEAASKKRKLFHHSSKAAYIQEASTESISNSPEKSAGGDKRRPHAALNRAAGVTSSFISRKGPFSSKDSHVKFSIKSFKVPELYVEVPETATVGSLKRTVMEAVKAILQSKLHVGVLLEGKKVRDDNITLQQTGISQNCNLETLGFTLEPSVPEASPSLVQKETPLLLPGTHQPLSRSPSSPIIDVGFSNSPLDPPPITSLDEKNQESITFPGEVSTEERVADSKALVLVPAVDAEVLSMVPLREKPTKRYELSQRRTRRPFSVSEVEALVEAVETLGAGRWRDVKMRAFDDANHRTYVDLKVKDPHFVFTSMDKWKTLVHTASIAPQQRRGEPVPQDLLDRVLAAHAYWSQHQSKQQQGKHQKSLM</sequence>
<feature type="region of interest" description="Disordered" evidence="4">
    <location>
        <begin position="151"/>
        <end position="181"/>
    </location>
</feature>
<dbReference type="InterPro" id="IPR031105">
    <property type="entry name" value="TRP_plant"/>
</dbReference>
<dbReference type="OMA" id="NNHESFG"/>
<dbReference type="Proteomes" id="UP000243975">
    <property type="component" value="Unassembled WGS sequence"/>
</dbReference>